<dbReference type="PROSITE" id="PS00041">
    <property type="entry name" value="HTH_ARAC_FAMILY_1"/>
    <property type="match status" value="1"/>
</dbReference>
<keyword evidence="1" id="KW-0805">Transcription regulation</keyword>
<dbReference type="GO" id="GO:0003700">
    <property type="term" value="F:DNA-binding transcription factor activity"/>
    <property type="evidence" value="ECO:0007669"/>
    <property type="project" value="InterPro"/>
</dbReference>
<reference evidence="5 6" key="1">
    <citation type="submission" date="2016-08" db="EMBL/GenBank/DDBJ databases">
        <title>Genome sequencing of Paenibacillus sp. TI45-13ar, isolated from Korean traditional nuruk.</title>
        <authorList>
            <person name="Kim S.-J."/>
        </authorList>
    </citation>
    <scope>NUCLEOTIDE SEQUENCE [LARGE SCALE GENOMIC DNA]</scope>
    <source>
        <strain evidence="5 6">TI45-13ar</strain>
    </source>
</reference>
<dbReference type="SUPFAM" id="SSF51215">
    <property type="entry name" value="Regulatory protein AraC"/>
    <property type="match status" value="1"/>
</dbReference>
<evidence type="ECO:0000259" key="4">
    <source>
        <dbReference type="PROSITE" id="PS01124"/>
    </source>
</evidence>
<dbReference type="InterPro" id="IPR003313">
    <property type="entry name" value="AraC-bd"/>
</dbReference>
<gene>
    <name evidence="5" type="ORF">PTI45_01693</name>
</gene>
<dbReference type="InterPro" id="IPR037923">
    <property type="entry name" value="HTH-like"/>
</dbReference>
<dbReference type="Gene3D" id="2.60.120.280">
    <property type="entry name" value="Regulatory protein AraC"/>
    <property type="match status" value="1"/>
</dbReference>
<dbReference type="CDD" id="cd06986">
    <property type="entry name" value="cupin_MmsR-like_N"/>
    <property type="match status" value="1"/>
</dbReference>
<dbReference type="PANTHER" id="PTHR43280:SF28">
    <property type="entry name" value="HTH-TYPE TRANSCRIPTIONAL ACTIVATOR RHAS"/>
    <property type="match status" value="1"/>
</dbReference>
<protein>
    <submittedName>
        <fullName evidence="5">Msm operon regulatory protein</fullName>
    </submittedName>
</protein>
<dbReference type="SMART" id="SM00342">
    <property type="entry name" value="HTH_ARAC"/>
    <property type="match status" value="1"/>
</dbReference>
<dbReference type="AlphaFoldDB" id="A0A1E3L5F6"/>
<dbReference type="PRINTS" id="PR00032">
    <property type="entry name" value="HTHARAC"/>
</dbReference>
<dbReference type="PROSITE" id="PS01124">
    <property type="entry name" value="HTH_ARAC_FAMILY_2"/>
    <property type="match status" value="1"/>
</dbReference>
<dbReference type="Proteomes" id="UP000094578">
    <property type="component" value="Unassembled WGS sequence"/>
</dbReference>
<name>A0A1E3L5F6_9BACL</name>
<evidence type="ECO:0000256" key="3">
    <source>
        <dbReference type="ARBA" id="ARBA00023163"/>
    </source>
</evidence>
<proteinExistence type="predicted"/>
<dbReference type="InterPro" id="IPR009057">
    <property type="entry name" value="Homeodomain-like_sf"/>
</dbReference>
<dbReference type="Pfam" id="PF02311">
    <property type="entry name" value="AraC_binding"/>
    <property type="match status" value="1"/>
</dbReference>
<dbReference type="PATRIC" id="fig|1886670.3.peg.1724"/>
<dbReference type="InterPro" id="IPR018060">
    <property type="entry name" value="HTH_AraC"/>
</dbReference>
<dbReference type="InterPro" id="IPR020449">
    <property type="entry name" value="Tscrpt_reg_AraC-type_HTH"/>
</dbReference>
<keyword evidence="6" id="KW-1185">Reference proteome</keyword>
<comment type="caution">
    <text evidence="5">The sequence shown here is derived from an EMBL/GenBank/DDBJ whole genome shotgun (WGS) entry which is preliminary data.</text>
</comment>
<dbReference type="STRING" id="1886670.PTI45_01693"/>
<evidence type="ECO:0000256" key="2">
    <source>
        <dbReference type="ARBA" id="ARBA00023125"/>
    </source>
</evidence>
<dbReference type="GO" id="GO:0043565">
    <property type="term" value="F:sequence-specific DNA binding"/>
    <property type="evidence" value="ECO:0007669"/>
    <property type="project" value="InterPro"/>
</dbReference>
<dbReference type="PANTHER" id="PTHR43280">
    <property type="entry name" value="ARAC-FAMILY TRANSCRIPTIONAL REGULATOR"/>
    <property type="match status" value="1"/>
</dbReference>
<evidence type="ECO:0000256" key="1">
    <source>
        <dbReference type="ARBA" id="ARBA00023015"/>
    </source>
</evidence>
<keyword evidence="3" id="KW-0804">Transcription</keyword>
<dbReference type="RefSeq" id="WP_069327129.1">
    <property type="nucleotide sequence ID" value="NZ_MDER01000033.1"/>
</dbReference>
<accession>A0A1E3L5F6</accession>
<dbReference type="EMBL" id="MDER01000033">
    <property type="protein sequence ID" value="ODP28914.1"/>
    <property type="molecule type" value="Genomic_DNA"/>
</dbReference>
<organism evidence="5 6">
    <name type="scientific">Paenibacillus nuruki</name>
    <dbReference type="NCBI Taxonomy" id="1886670"/>
    <lineage>
        <taxon>Bacteria</taxon>
        <taxon>Bacillati</taxon>
        <taxon>Bacillota</taxon>
        <taxon>Bacilli</taxon>
        <taxon>Bacillales</taxon>
        <taxon>Paenibacillaceae</taxon>
        <taxon>Paenibacillus</taxon>
    </lineage>
</organism>
<evidence type="ECO:0000313" key="5">
    <source>
        <dbReference type="EMBL" id="ODP28914.1"/>
    </source>
</evidence>
<dbReference type="Gene3D" id="1.10.10.60">
    <property type="entry name" value="Homeodomain-like"/>
    <property type="match status" value="2"/>
</dbReference>
<feature type="domain" description="HTH araC/xylS-type" evidence="4">
    <location>
        <begin position="180"/>
        <end position="278"/>
    </location>
</feature>
<keyword evidence="2" id="KW-0238">DNA-binding</keyword>
<dbReference type="SUPFAM" id="SSF46689">
    <property type="entry name" value="Homeodomain-like"/>
    <property type="match status" value="2"/>
</dbReference>
<dbReference type="Pfam" id="PF12833">
    <property type="entry name" value="HTH_18"/>
    <property type="match status" value="1"/>
</dbReference>
<sequence>MREHIFFPNPSFPHYSCYPDFIGGYQNHASHTVDRPAQSSDFKLNQLYNLHFILKGKGYVYSQGTKYELSAGHGFLYGPELAQRYQADPSDPWDIRWVHFSASALESLLGNRGISEVWLFEHHHIETLNQRMDELLSLGRNFDLQQEIRASAILYEMLLHMSKDAVSLHLPKDPSLPGIHAAANYMREHCTQSISITEIATFTGYSVPYFSRKFHQSMGVTPTAYLLESRILHAKKLLLSTNKTIQDIAVESGFSQSSYFIHCFKKVVDLTPEQFRLSWDS</sequence>
<evidence type="ECO:0000313" key="6">
    <source>
        <dbReference type="Proteomes" id="UP000094578"/>
    </source>
</evidence>
<dbReference type="InterPro" id="IPR018062">
    <property type="entry name" value="HTH_AraC-typ_CS"/>
</dbReference>